<dbReference type="InterPro" id="IPR013762">
    <property type="entry name" value="Integrase-like_cat_sf"/>
</dbReference>
<dbReference type="STRING" id="29539.SAMN02745716_1546"/>
<comment type="subcellular location">
    <subcellularLocation>
        <location evidence="1 9">Cytoplasm</location>
    </subcellularLocation>
</comment>
<protein>
    <recommendedName>
        <fullName evidence="9">Tyrosine recombinase XerC</fullName>
    </recommendedName>
</protein>
<dbReference type="GO" id="GO:0007059">
    <property type="term" value="P:chromosome segregation"/>
    <property type="evidence" value="ECO:0007669"/>
    <property type="project" value="UniProtKB-UniRule"/>
</dbReference>
<keyword evidence="14" id="KW-1185">Reference proteome</keyword>
<dbReference type="GO" id="GO:0003677">
    <property type="term" value="F:DNA binding"/>
    <property type="evidence" value="ECO:0007669"/>
    <property type="project" value="UniProtKB-UniRule"/>
</dbReference>
<keyword evidence="5 9" id="KW-0229">DNA integration</keyword>
<feature type="domain" description="Tyr recombinase" evidence="11">
    <location>
        <begin position="134"/>
        <end position="317"/>
    </location>
</feature>
<reference evidence="14" key="1">
    <citation type="submission" date="2016-10" db="EMBL/GenBank/DDBJ databases">
        <authorList>
            <person name="Varghese N."/>
            <person name="Submissions S."/>
        </authorList>
    </citation>
    <scope>NUCLEOTIDE SEQUENCE [LARGE SCALE GENOMIC DNA]</scope>
    <source>
        <strain evidence="14">ATCC 35263</strain>
    </source>
</reference>
<evidence type="ECO:0000256" key="10">
    <source>
        <dbReference type="SAM" id="MobiDB-lite"/>
    </source>
</evidence>
<feature type="active site" evidence="9">
    <location>
        <position position="198"/>
    </location>
</feature>
<keyword evidence="3 9" id="KW-0132">Cell division</keyword>
<dbReference type="AlphaFoldDB" id="A0A1H6FWP3"/>
<evidence type="ECO:0000256" key="8">
    <source>
        <dbReference type="ARBA" id="ARBA00023306"/>
    </source>
</evidence>
<keyword evidence="7 9" id="KW-0233">DNA recombination</keyword>
<dbReference type="PANTHER" id="PTHR30349:SF81">
    <property type="entry name" value="TYROSINE RECOMBINASE XERC"/>
    <property type="match status" value="1"/>
</dbReference>
<dbReference type="PROSITE" id="PS51898">
    <property type="entry name" value="TYR_RECOMBINASE"/>
    <property type="match status" value="1"/>
</dbReference>
<dbReference type="GO" id="GO:0009037">
    <property type="term" value="F:tyrosine-based site-specific recombinase activity"/>
    <property type="evidence" value="ECO:0007669"/>
    <property type="project" value="UniProtKB-UniRule"/>
</dbReference>
<dbReference type="Gene3D" id="1.10.150.130">
    <property type="match status" value="1"/>
</dbReference>
<organism evidence="13 14">
    <name type="scientific">Thermoleophilum album</name>
    <dbReference type="NCBI Taxonomy" id="29539"/>
    <lineage>
        <taxon>Bacteria</taxon>
        <taxon>Bacillati</taxon>
        <taxon>Actinomycetota</taxon>
        <taxon>Thermoleophilia</taxon>
        <taxon>Thermoleophilales</taxon>
        <taxon>Thermoleophilaceae</taxon>
        <taxon>Thermoleophilum</taxon>
    </lineage>
</organism>
<dbReference type="EMBL" id="FNWJ01000002">
    <property type="protein sequence ID" value="SEH14175.1"/>
    <property type="molecule type" value="Genomic_DNA"/>
</dbReference>
<keyword evidence="2 9" id="KW-0963">Cytoplasm</keyword>
<feature type="active site" description="O-(3'-phospho-DNA)-tyrosine intermediate" evidence="9">
    <location>
        <position position="304"/>
    </location>
</feature>
<dbReference type="GO" id="GO:0006313">
    <property type="term" value="P:DNA transposition"/>
    <property type="evidence" value="ECO:0007669"/>
    <property type="project" value="UniProtKB-UniRule"/>
</dbReference>
<evidence type="ECO:0000313" key="14">
    <source>
        <dbReference type="Proteomes" id="UP000222056"/>
    </source>
</evidence>
<evidence type="ECO:0000256" key="4">
    <source>
        <dbReference type="ARBA" id="ARBA00022829"/>
    </source>
</evidence>
<dbReference type="NCBIfam" id="NF001399">
    <property type="entry name" value="PRK00283.1"/>
    <property type="match status" value="1"/>
</dbReference>
<dbReference type="SUPFAM" id="SSF47823">
    <property type="entry name" value="lambda integrase-like, N-terminal domain"/>
    <property type="match status" value="1"/>
</dbReference>
<keyword evidence="8 9" id="KW-0131">Cell cycle</keyword>
<name>A0A1H6FWP3_THEAL</name>
<evidence type="ECO:0000256" key="7">
    <source>
        <dbReference type="ARBA" id="ARBA00023172"/>
    </source>
</evidence>
<dbReference type="InterPro" id="IPR023009">
    <property type="entry name" value="Tyrosine_recombinase_XerC/XerD"/>
</dbReference>
<sequence>MSTTKSAERPRHERLVLDFLAHLEFDRGLSRNTLAAYRSDLLQWGEFLRERRRHALTARPSDVQDFLAALAAGRESRRPAPQRQPRAAGEPRARPTTVRRKAAALRAFYRFLRSEGLRSDDPTTALRAPRRPRRAPAVLRRDEVERLLAAPRGSDPLTLRDRALLELLYACGLRASEAAALDLGDIDPQEALVRVRGKGEKERLVPVGRVALSALDLWLSRGRPRLVGATNERALFVNARGGRLTRQGVYTIVRRHARTAGLARKLSPHTLRHTFATHLLAGGCDLRTVQELLGHADVTTTQIYTQLAADRLRDDYYRAHPRALHKAVQELPDRKFDA</sequence>
<feature type="active site" evidence="9">
    <location>
        <position position="272"/>
    </location>
</feature>
<dbReference type="InterPro" id="IPR044068">
    <property type="entry name" value="CB"/>
</dbReference>
<dbReference type="InterPro" id="IPR002104">
    <property type="entry name" value="Integrase_catalytic"/>
</dbReference>
<dbReference type="GO" id="GO:0005737">
    <property type="term" value="C:cytoplasm"/>
    <property type="evidence" value="ECO:0007669"/>
    <property type="project" value="UniProtKB-SubCell"/>
</dbReference>
<evidence type="ECO:0000256" key="1">
    <source>
        <dbReference type="ARBA" id="ARBA00004496"/>
    </source>
</evidence>
<dbReference type="SUPFAM" id="SSF56349">
    <property type="entry name" value="DNA breaking-rejoining enzymes"/>
    <property type="match status" value="1"/>
</dbReference>
<keyword evidence="4 9" id="KW-0159">Chromosome partition</keyword>
<evidence type="ECO:0000259" key="12">
    <source>
        <dbReference type="PROSITE" id="PS51900"/>
    </source>
</evidence>
<evidence type="ECO:0000313" key="13">
    <source>
        <dbReference type="EMBL" id="SEH14175.1"/>
    </source>
</evidence>
<dbReference type="Proteomes" id="UP000222056">
    <property type="component" value="Unassembled WGS sequence"/>
</dbReference>
<evidence type="ECO:0000256" key="3">
    <source>
        <dbReference type="ARBA" id="ARBA00022618"/>
    </source>
</evidence>
<evidence type="ECO:0000256" key="6">
    <source>
        <dbReference type="ARBA" id="ARBA00023125"/>
    </source>
</evidence>
<dbReference type="CDD" id="cd00798">
    <property type="entry name" value="INT_XerDC_C"/>
    <property type="match status" value="1"/>
</dbReference>
<proteinExistence type="inferred from homology"/>
<feature type="active site" evidence="9">
    <location>
        <position position="174"/>
    </location>
</feature>
<evidence type="ECO:0000256" key="9">
    <source>
        <dbReference type="HAMAP-Rule" id="MF_01808"/>
    </source>
</evidence>
<evidence type="ECO:0000259" key="11">
    <source>
        <dbReference type="PROSITE" id="PS51898"/>
    </source>
</evidence>
<dbReference type="PROSITE" id="PS51900">
    <property type="entry name" value="CB"/>
    <property type="match status" value="1"/>
</dbReference>
<dbReference type="Pfam" id="PF02899">
    <property type="entry name" value="Phage_int_SAM_1"/>
    <property type="match status" value="1"/>
</dbReference>
<feature type="active site" evidence="9">
    <location>
        <position position="269"/>
    </location>
</feature>
<comment type="function">
    <text evidence="9">Site-specific tyrosine recombinase, which acts by catalyzing the cutting and rejoining of the recombining DNA molecules. The XerC-XerD complex is essential to convert dimers of the bacterial chromosome into monomers to permit their segregation at cell division. It also contributes to the segregational stability of plasmids.</text>
</comment>
<evidence type="ECO:0000256" key="2">
    <source>
        <dbReference type="ARBA" id="ARBA00022490"/>
    </source>
</evidence>
<dbReference type="Gene3D" id="1.10.443.10">
    <property type="entry name" value="Intergrase catalytic core"/>
    <property type="match status" value="1"/>
</dbReference>
<dbReference type="InterPro" id="IPR010998">
    <property type="entry name" value="Integrase_recombinase_N"/>
</dbReference>
<dbReference type="InterPro" id="IPR050090">
    <property type="entry name" value="Tyrosine_recombinase_XerCD"/>
</dbReference>
<feature type="compositionally biased region" description="Low complexity" evidence="10">
    <location>
        <begin position="79"/>
        <end position="90"/>
    </location>
</feature>
<feature type="domain" description="Core-binding (CB)" evidence="12">
    <location>
        <begin position="10"/>
        <end position="113"/>
    </location>
</feature>
<dbReference type="InterPro" id="IPR011010">
    <property type="entry name" value="DNA_brk_join_enz"/>
</dbReference>
<keyword evidence="6 9" id="KW-0238">DNA-binding</keyword>
<evidence type="ECO:0000256" key="5">
    <source>
        <dbReference type="ARBA" id="ARBA00022908"/>
    </source>
</evidence>
<comment type="subunit">
    <text evidence="9">Forms a cyclic heterotetrameric complex composed of two molecules of XerC and two molecules of XerD.</text>
</comment>
<feature type="region of interest" description="Disordered" evidence="10">
    <location>
        <begin position="72"/>
        <end position="97"/>
    </location>
</feature>
<accession>A0A1H6FWP3</accession>
<dbReference type="PANTHER" id="PTHR30349">
    <property type="entry name" value="PHAGE INTEGRASE-RELATED"/>
    <property type="match status" value="1"/>
</dbReference>
<dbReference type="InterPro" id="IPR004107">
    <property type="entry name" value="Integrase_SAM-like_N"/>
</dbReference>
<gene>
    <name evidence="9" type="primary">xerC</name>
    <name evidence="13" type="ORF">SAMN02745716_1546</name>
</gene>
<dbReference type="GO" id="GO:0051301">
    <property type="term" value="P:cell division"/>
    <property type="evidence" value="ECO:0007669"/>
    <property type="project" value="UniProtKB-KW"/>
</dbReference>
<dbReference type="HAMAP" id="MF_01808">
    <property type="entry name" value="Recomb_XerC_XerD"/>
    <property type="match status" value="1"/>
</dbReference>
<dbReference type="Pfam" id="PF00589">
    <property type="entry name" value="Phage_integrase"/>
    <property type="match status" value="1"/>
</dbReference>
<comment type="similarity">
    <text evidence="9">Belongs to the 'phage' integrase family. XerC subfamily.</text>
</comment>
<dbReference type="RefSeq" id="WP_218138332.1">
    <property type="nucleotide sequence ID" value="NZ_FNWJ01000002.1"/>
</dbReference>
<feature type="active site" evidence="9">
    <location>
        <position position="295"/>
    </location>
</feature>